<keyword evidence="12" id="KW-1185">Reference proteome</keyword>
<dbReference type="PANTHER" id="PTHR34388">
    <property type="entry name" value="DNA POLYMERASE III SUBUNIT DELTA"/>
    <property type="match status" value="1"/>
</dbReference>
<keyword evidence="6" id="KW-0239">DNA-directed DNA polymerase</keyword>
<evidence type="ECO:0000259" key="10">
    <source>
        <dbReference type="Pfam" id="PF21694"/>
    </source>
</evidence>
<keyword evidence="3" id="KW-0808">Transferase</keyword>
<evidence type="ECO:0000256" key="4">
    <source>
        <dbReference type="ARBA" id="ARBA00022695"/>
    </source>
</evidence>
<feature type="domain" description="DNA polymerase III delta subunit-like C-terminal" evidence="10">
    <location>
        <begin position="216"/>
        <end position="335"/>
    </location>
</feature>
<organism evidence="11 12">
    <name type="scientific">Exiguobacterium sp. (strain ATCC BAA-1283 / AT1b)</name>
    <dbReference type="NCBI Taxonomy" id="360911"/>
    <lineage>
        <taxon>Bacteria</taxon>
        <taxon>Bacillati</taxon>
        <taxon>Bacillota</taxon>
        <taxon>Bacilli</taxon>
        <taxon>Bacillales</taxon>
        <taxon>Bacillales Family XII. Incertae Sedis</taxon>
        <taxon>Exiguobacterium</taxon>
    </lineage>
</organism>
<dbReference type="NCBIfam" id="TIGR01128">
    <property type="entry name" value="holA"/>
    <property type="match status" value="1"/>
</dbReference>
<proteinExistence type="inferred from homology"/>
<dbReference type="Pfam" id="PF21694">
    <property type="entry name" value="DNA_pol3_delta_C"/>
    <property type="match status" value="1"/>
</dbReference>
<dbReference type="eggNOG" id="COG1466">
    <property type="taxonomic scope" value="Bacteria"/>
</dbReference>
<evidence type="ECO:0000256" key="3">
    <source>
        <dbReference type="ARBA" id="ARBA00022679"/>
    </source>
</evidence>
<evidence type="ECO:0000256" key="6">
    <source>
        <dbReference type="ARBA" id="ARBA00022932"/>
    </source>
</evidence>
<dbReference type="GO" id="GO:0006261">
    <property type="term" value="P:DNA-templated DNA replication"/>
    <property type="evidence" value="ECO:0007669"/>
    <property type="project" value="TreeGrafter"/>
</dbReference>
<name>C4L436_EXISA</name>
<dbReference type="KEGG" id="eat:EAT1b_0627"/>
<dbReference type="Proteomes" id="UP000000716">
    <property type="component" value="Chromosome"/>
</dbReference>
<dbReference type="GO" id="GO:0003887">
    <property type="term" value="F:DNA-directed DNA polymerase activity"/>
    <property type="evidence" value="ECO:0007669"/>
    <property type="project" value="UniProtKB-KW"/>
</dbReference>
<sequence>MKVVCVLNEPWLHNGKLASVYVLHGTEKYLLETWEREIVKAANPSGDQFDVMQLDLQETSLDTALDEAETVPFFSEYRTVIVKNAQFLTGAKEKQKHNVDRLAEYVVQPATYSVLVLIVESEKLDERKKIVKRLKERAIVLEAKKPSQNELMRYVNDALSREQQKMERSTMERLLFLCQDDWGKLVRELEKLQLYAGTGATIPIEIVNDLVPRTLEDNVFQLSELLVKRQADAALRLVRDLEKQGQELIGLLGLLARQYRNMYLSKQLTEAGYGEKQIASKIGAHPYTIKLATQASRGFSEAQLARALTLIADADEAMKTGRGDKQIVFDTLVCQLALL</sequence>
<dbReference type="GO" id="GO:0009360">
    <property type="term" value="C:DNA polymerase III complex"/>
    <property type="evidence" value="ECO:0007669"/>
    <property type="project" value="InterPro"/>
</dbReference>
<keyword evidence="4" id="KW-0548">Nucleotidyltransferase</keyword>
<evidence type="ECO:0000313" key="12">
    <source>
        <dbReference type="Proteomes" id="UP000000716"/>
    </source>
</evidence>
<dbReference type="SUPFAM" id="SSF48019">
    <property type="entry name" value="post-AAA+ oligomerization domain-like"/>
    <property type="match status" value="1"/>
</dbReference>
<dbReference type="Gene3D" id="1.10.8.60">
    <property type="match status" value="1"/>
</dbReference>
<dbReference type="Gene3D" id="3.40.50.300">
    <property type="entry name" value="P-loop containing nucleotide triphosphate hydrolases"/>
    <property type="match status" value="1"/>
</dbReference>
<gene>
    <name evidence="11" type="ordered locus">EAT1b_0627</name>
</gene>
<evidence type="ECO:0000256" key="1">
    <source>
        <dbReference type="ARBA" id="ARBA00012417"/>
    </source>
</evidence>
<dbReference type="InterPro" id="IPR048466">
    <property type="entry name" value="DNA_pol3_delta-like_C"/>
</dbReference>
<evidence type="ECO:0000256" key="8">
    <source>
        <dbReference type="ARBA" id="ARBA00049244"/>
    </source>
</evidence>
<dbReference type="GO" id="GO:0003677">
    <property type="term" value="F:DNA binding"/>
    <property type="evidence" value="ECO:0007669"/>
    <property type="project" value="InterPro"/>
</dbReference>
<dbReference type="EMBL" id="CP001615">
    <property type="protein sequence ID" value="ACQ69558.1"/>
    <property type="molecule type" value="Genomic_DNA"/>
</dbReference>
<protein>
    <recommendedName>
        <fullName evidence="2">DNA polymerase III subunit delta</fullName>
        <ecNumber evidence="1">2.7.7.7</ecNumber>
    </recommendedName>
</protein>
<dbReference type="PANTHER" id="PTHR34388:SF1">
    <property type="entry name" value="DNA POLYMERASE III SUBUNIT DELTA"/>
    <property type="match status" value="1"/>
</dbReference>
<dbReference type="InterPro" id="IPR010372">
    <property type="entry name" value="DNA_pol3_delta_N"/>
</dbReference>
<evidence type="ECO:0000259" key="9">
    <source>
        <dbReference type="Pfam" id="PF06144"/>
    </source>
</evidence>
<evidence type="ECO:0000256" key="5">
    <source>
        <dbReference type="ARBA" id="ARBA00022705"/>
    </source>
</evidence>
<evidence type="ECO:0000256" key="7">
    <source>
        <dbReference type="ARBA" id="ARBA00034754"/>
    </source>
</evidence>
<dbReference type="InterPro" id="IPR027417">
    <property type="entry name" value="P-loop_NTPase"/>
</dbReference>
<comment type="similarity">
    <text evidence="7">Belongs to the DNA polymerase HolA subunit family.</text>
</comment>
<dbReference type="Gene3D" id="1.20.272.10">
    <property type="match status" value="1"/>
</dbReference>
<dbReference type="AlphaFoldDB" id="C4L436"/>
<reference evidence="11 12" key="1">
    <citation type="journal article" date="2011" name="J. Bacteriol.">
        <title>Complete genome sequence of the Thermophilic Bacterium Exiguobacterium sp. AT1b.</title>
        <authorList>
            <person name="Vishnivetskaya T.A."/>
            <person name="Lucas S."/>
            <person name="Copeland A."/>
            <person name="Lapidus A."/>
            <person name="Glavina Del Rio T."/>
            <person name="Dalin E."/>
            <person name="Tice H."/>
            <person name="Bruce D.C."/>
            <person name="Goodwin L.A."/>
            <person name="Pitluck S."/>
            <person name="Saunders E."/>
            <person name="Brettin T."/>
            <person name="Detter C."/>
            <person name="Han C."/>
            <person name="Larimer F."/>
            <person name="Land M.L."/>
            <person name="Hauser L.J."/>
            <person name="Kyrpides N.C."/>
            <person name="Ovchinnikova G."/>
            <person name="Kathariou S."/>
            <person name="Ramaley R.F."/>
            <person name="Rodrigues D.F."/>
            <person name="Hendrix C."/>
            <person name="Richardson P."/>
            <person name="Tiedje J.M."/>
        </authorList>
    </citation>
    <scope>NUCLEOTIDE SEQUENCE [LARGE SCALE GENOMIC DNA]</scope>
    <source>
        <strain evidence="12">ATCC BAA-1283 / AT1b</strain>
    </source>
</reference>
<accession>C4L436</accession>
<dbReference type="SUPFAM" id="SSF52540">
    <property type="entry name" value="P-loop containing nucleoside triphosphate hydrolases"/>
    <property type="match status" value="1"/>
</dbReference>
<dbReference type="InterPro" id="IPR008921">
    <property type="entry name" value="DNA_pol3_clamp-load_cplx_C"/>
</dbReference>
<comment type="catalytic activity">
    <reaction evidence="8">
        <text>DNA(n) + a 2'-deoxyribonucleoside 5'-triphosphate = DNA(n+1) + diphosphate</text>
        <dbReference type="Rhea" id="RHEA:22508"/>
        <dbReference type="Rhea" id="RHEA-COMP:17339"/>
        <dbReference type="Rhea" id="RHEA-COMP:17340"/>
        <dbReference type="ChEBI" id="CHEBI:33019"/>
        <dbReference type="ChEBI" id="CHEBI:61560"/>
        <dbReference type="ChEBI" id="CHEBI:173112"/>
        <dbReference type="EC" id="2.7.7.7"/>
    </reaction>
</comment>
<feature type="domain" description="DNA polymerase III delta N-terminal" evidence="9">
    <location>
        <begin position="21"/>
        <end position="144"/>
    </location>
</feature>
<dbReference type="InterPro" id="IPR005790">
    <property type="entry name" value="DNA_polIII_delta"/>
</dbReference>
<dbReference type="EC" id="2.7.7.7" evidence="1"/>
<evidence type="ECO:0000256" key="2">
    <source>
        <dbReference type="ARBA" id="ARBA00017703"/>
    </source>
</evidence>
<dbReference type="Pfam" id="PF06144">
    <property type="entry name" value="DNA_pol3_delta"/>
    <property type="match status" value="1"/>
</dbReference>
<dbReference type="STRING" id="360911.EAT1b_0627"/>
<dbReference type="HOGENOM" id="CLU_044694_4_0_9"/>
<evidence type="ECO:0000313" key="11">
    <source>
        <dbReference type="EMBL" id="ACQ69558.1"/>
    </source>
</evidence>
<keyword evidence="5" id="KW-0235">DNA replication</keyword>